<accession>A0A398BD49</accession>
<dbReference type="Proteomes" id="UP000265816">
    <property type="component" value="Unassembled WGS sequence"/>
</dbReference>
<reference evidence="1 2" key="1">
    <citation type="submission" date="2018-08" db="EMBL/GenBank/DDBJ databases">
        <title>Bacillus jemisoniae sp. nov., Bacillus chryseoplanitiae sp. nov., Bacillus resnikiae sp. nov., and Bacillus frankliniae sp. nov., isolated from Viking spacecraft and associated surfaces.</title>
        <authorList>
            <person name="Seuylemezian A."/>
            <person name="Vaishampayan P."/>
        </authorList>
    </citation>
    <scope>NUCLEOTIDE SEQUENCE [LARGE SCALE GENOMIC DNA]</scope>
    <source>
        <strain evidence="1 2">JJ-247</strain>
    </source>
</reference>
<dbReference type="RefSeq" id="WP_119112376.1">
    <property type="nucleotide sequence ID" value="NZ_CBCSEO010000002.1"/>
</dbReference>
<dbReference type="Gene3D" id="2.60.40.790">
    <property type="match status" value="1"/>
</dbReference>
<sequence length="158" mass="18327">MFPWNMLPLNPDMKKMFNSMKPGDLDKYVNDMFGKVFTENIEGMMNPNDWMKTLQPQQRDSQNFNQPLGASVFETHDHVYIRLQLKDESWLKNMKIYHTTNQAIIENIPETGDKQTITLPVLVKKKGASAIHKDGMLEIKIPKSIDLQFSEVDVKDNL</sequence>
<evidence type="ECO:0000313" key="2">
    <source>
        <dbReference type="Proteomes" id="UP000265816"/>
    </source>
</evidence>
<evidence type="ECO:0000313" key="1">
    <source>
        <dbReference type="EMBL" id="RID85523.1"/>
    </source>
</evidence>
<dbReference type="CDD" id="cd06464">
    <property type="entry name" value="ACD_sHsps-like"/>
    <property type="match status" value="1"/>
</dbReference>
<dbReference type="OrthoDB" id="2905328at2"/>
<gene>
    <name evidence="1" type="ORF">D1970_08080</name>
</gene>
<keyword evidence="2" id="KW-1185">Reference proteome</keyword>
<dbReference type="SUPFAM" id="SSF49764">
    <property type="entry name" value="HSP20-like chaperones"/>
    <property type="match status" value="1"/>
</dbReference>
<protein>
    <submittedName>
        <fullName evidence="1">Hsp20/alpha crystallin family protein</fullName>
    </submittedName>
</protein>
<name>A0A398BD49_9BACI</name>
<dbReference type="AlphaFoldDB" id="A0A398BD49"/>
<organism evidence="1 2">
    <name type="scientific">Mesobacillus zeae</name>
    <dbReference type="NCBI Taxonomy" id="1917180"/>
    <lineage>
        <taxon>Bacteria</taxon>
        <taxon>Bacillati</taxon>
        <taxon>Bacillota</taxon>
        <taxon>Bacilli</taxon>
        <taxon>Bacillales</taxon>
        <taxon>Bacillaceae</taxon>
        <taxon>Mesobacillus</taxon>
    </lineage>
</organism>
<comment type="caution">
    <text evidence="1">The sequence shown here is derived from an EMBL/GenBank/DDBJ whole genome shotgun (WGS) entry which is preliminary data.</text>
</comment>
<proteinExistence type="predicted"/>
<dbReference type="InterPro" id="IPR008978">
    <property type="entry name" value="HSP20-like_chaperone"/>
</dbReference>
<dbReference type="EMBL" id="QWVT01000015">
    <property type="protein sequence ID" value="RID85523.1"/>
    <property type="molecule type" value="Genomic_DNA"/>
</dbReference>